<proteinExistence type="predicted"/>
<dbReference type="PANTHER" id="PTHR32208:SF21">
    <property type="entry name" value="LOW QUALITY PROTEIN: ALDEHYDE OXIDASE GLOX-LIKE"/>
    <property type="match status" value="1"/>
</dbReference>
<feature type="disulfide bond" evidence="3">
    <location>
        <begin position="117"/>
        <end position="121"/>
    </location>
</feature>
<dbReference type="InterPro" id="IPR011043">
    <property type="entry name" value="Gal_Oxase/kelch_b-propeller"/>
</dbReference>
<name>A0A9Q8PMG7_PASFU</name>
<dbReference type="EMBL" id="CP090175">
    <property type="protein sequence ID" value="UJO25142.1"/>
    <property type="molecule type" value="Genomic_DNA"/>
</dbReference>
<sequence length="748" mass="78644">MKVITVTALLAAAIANANIIFTFVQPTCRLTSTGPRGCFRGQTCMPDSTCAISPRGLIDIASVGPSLADASPPRADGPCGKDFDDATCDPKGEYGGCRSATGWCGDTEDHCLNSNGCQNGCASDAPDSDPPADEPSATTTSKPAGPASEPVIGPPPTSSGPQATGEATTDGSCGASNGGTICGDWALGSCCSAYGFCGSTSNHCGDGCQSGPCDSPPVPPAPGPSPAPSSPNPGSFDKKYGDSGVPAMHAALLPNGRVVFLDKVEDYSKLKLSNGENGFSAEYDSATGDTVALAYNTNAFCSGGSFLANGTVMSIGGNEPFADDDSVGDGFKGLRWLTRSAMDASFDGQDWIETEDTLDTARWYASVQTMPDGTLFVVSGSLTGLDPTQGYNNNPTYEILDKDGISHGGSIPMEILVKSQPYYMYPFMHLLNDGTVYVFVSKSSEIFDVAANETVKKFDELPGDYRTYPNTGGSVLLPLSSGNDWEADVVICGGGVWQGLDSPTDPSCGRIQPQSDDPSWEMDSMPEGRGMVEGVLLPDGTVAWVNGASRGAQGFLLAEDPTTTVLLYDPSAELGERWHTDATSDIPRLYHSVALLMLDGTVMIAGSNPVQMPVMQEDATDQNFTEYRVETYIPPYLSGDNADRRPTDIVVSSLDLVADSSTFEVNFTAPDDAKEVKVALYHGGFVTHSLHMSHRMLFLDIDGFVEGEKEQEIQVTMPPNNNVAPPGPYVVYVVVDGVPGVGQFVMVA</sequence>
<dbReference type="Gene3D" id="3.30.60.10">
    <property type="entry name" value="Endochitinase-like"/>
    <property type="match status" value="2"/>
</dbReference>
<dbReference type="SUPFAM" id="SSF50965">
    <property type="entry name" value="Galactose oxidase, central domain"/>
    <property type="match status" value="1"/>
</dbReference>
<evidence type="ECO:0000313" key="6">
    <source>
        <dbReference type="EMBL" id="UJO25142.1"/>
    </source>
</evidence>
<dbReference type="InterPro" id="IPR014756">
    <property type="entry name" value="Ig_E-set"/>
</dbReference>
<evidence type="ECO:0000256" key="1">
    <source>
        <dbReference type="ARBA" id="ARBA00022669"/>
    </source>
</evidence>
<dbReference type="KEGG" id="ffu:CLAFUR5_14591"/>
<dbReference type="AlphaFoldDB" id="A0A9Q8PMG7"/>
<gene>
    <name evidence="6" type="ORF">CLAFUR5_14591</name>
</gene>
<dbReference type="SMART" id="SM00270">
    <property type="entry name" value="ChtBD1"/>
    <property type="match status" value="2"/>
</dbReference>
<reference evidence="6" key="1">
    <citation type="submission" date="2021-12" db="EMBL/GenBank/DDBJ databases">
        <authorList>
            <person name="Zaccaron A."/>
            <person name="Stergiopoulos I."/>
        </authorList>
    </citation>
    <scope>NUCLEOTIDE SEQUENCE</scope>
    <source>
        <strain evidence="6">Race5_Kim</strain>
    </source>
</reference>
<dbReference type="OrthoDB" id="2019572at2759"/>
<feature type="compositionally biased region" description="Pro residues" evidence="4">
    <location>
        <begin position="217"/>
        <end position="231"/>
    </location>
</feature>
<dbReference type="InterPro" id="IPR015202">
    <property type="entry name" value="GO-like_E_set"/>
</dbReference>
<dbReference type="GeneID" id="71994469"/>
<feature type="region of interest" description="Disordered" evidence="4">
    <location>
        <begin position="217"/>
        <end position="241"/>
    </location>
</feature>
<organism evidence="6 7">
    <name type="scientific">Passalora fulva</name>
    <name type="common">Tomato leaf mold</name>
    <name type="synonym">Cladosporium fulvum</name>
    <dbReference type="NCBI Taxonomy" id="5499"/>
    <lineage>
        <taxon>Eukaryota</taxon>
        <taxon>Fungi</taxon>
        <taxon>Dikarya</taxon>
        <taxon>Ascomycota</taxon>
        <taxon>Pezizomycotina</taxon>
        <taxon>Dothideomycetes</taxon>
        <taxon>Dothideomycetidae</taxon>
        <taxon>Mycosphaerellales</taxon>
        <taxon>Mycosphaerellaceae</taxon>
        <taxon>Fulvia</taxon>
    </lineage>
</organism>
<dbReference type="Pfam" id="PF07250">
    <property type="entry name" value="Glyoxal_oxid_N"/>
    <property type="match status" value="1"/>
</dbReference>
<keyword evidence="3" id="KW-1015">Disulfide bond</keyword>
<dbReference type="GO" id="GO:0008061">
    <property type="term" value="F:chitin binding"/>
    <property type="evidence" value="ECO:0007669"/>
    <property type="project" value="UniProtKB-UniRule"/>
</dbReference>
<feature type="region of interest" description="Disordered" evidence="4">
    <location>
        <begin position="123"/>
        <end position="170"/>
    </location>
</feature>
<dbReference type="PROSITE" id="PS50941">
    <property type="entry name" value="CHIT_BIND_I_2"/>
    <property type="match status" value="2"/>
</dbReference>
<dbReference type="Gene3D" id="2.130.10.80">
    <property type="entry name" value="Galactose oxidase/kelch, beta-propeller"/>
    <property type="match status" value="1"/>
</dbReference>
<dbReference type="CDD" id="cd00035">
    <property type="entry name" value="ChtBD1"/>
    <property type="match status" value="1"/>
</dbReference>
<dbReference type="SUPFAM" id="SSF81296">
    <property type="entry name" value="E set domains"/>
    <property type="match status" value="1"/>
</dbReference>
<feature type="domain" description="Chitin-binding type-1" evidence="5">
    <location>
        <begin position="76"/>
        <end position="123"/>
    </location>
</feature>
<feature type="disulfide bond" evidence="3">
    <location>
        <begin position="97"/>
        <end position="111"/>
    </location>
</feature>
<feature type="disulfide bond" evidence="3">
    <location>
        <begin position="190"/>
        <end position="204"/>
    </location>
</feature>
<comment type="caution">
    <text evidence="3">Lacks conserved residue(s) required for the propagation of feature annotation.</text>
</comment>
<dbReference type="InterPro" id="IPR013783">
    <property type="entry name" value="Ig-like_fold"/>
</dbReference>
<dbReference type="Gene3D" id="2.60.40.10">
    <property type="entry name" value="Immunoglobulins"/>
    <property type="match status" value="1"/>
</dbReference>
<dbReference type="InterPro" id="IPR036861">
    <property type="entry name" value="Endochitinase-like_sf"/>
</dbReference>
<evidence type="ECO:0000259" key="5">
    <source>
        <dbReference type="PROSITE" id="PS50941"/>
    </source>
</evidence>
<evidence type="ECO:0000256" key="4">
    <source>
        <dbReference type="SAM" id="MobiDB-lite"/>
    </source>
</evidence>
<evidence type="ECO:0000256" key="3">
    <source>
        <dbReference type="PROSITE-ProRule" id="PRU00261"/>
    </source>
</evidence>
<protein>
    <submittedName>
        <fullName evidence="6">Aldehyde oxidase</fullName>
    </submittedName>
</protein>
<keyword evidence="2" id="KW-0732">Signal</keyword>
<dbReference type="PANTHER" id="PTHR32208">
    <property type="entry name" value="SECRETED PROTEIN-RELATED"/>
    <property type="match status" value="1"/>
</dbReference>
<dbReference type="InterPro" id="IPR001002">
    <property type="entry name" value="Chitin-bd_1"/>
</dbReference>
<dbReference type="InterPro" id="IPR009880">
    <property type="entry name" value="Glyoxal_oxidase_N"/>
</dbReference>
<reference evidence="6" key="2">
    <citation type="journal article" date="2022" name="Microb. Genom.">
        <title>A chromosome-scale genome assembly of the tomato pathogen Cladosporium fulvum reveals a compartmentalized genome architecture and the presence of a dispensable chromosome.</title>
        <authorList>
            <person name="Zaccaron A.Z."/>
            <person name="Chen L.H."/>
            <person name="Samaras A."/>
            <person name="Stergiopoulos I."/>
        </authorList>
    </citation>
    <scope>NUCLEOTIDE SEQUENCE</scope>
    <source>
        <strain evidence="6">Race5_Kim</strain>
    </source>
</reference>
<evidence type="ECO:0000313" key="7">
    <source>
        <dbReference type="Proteomes" id="UP000756132"/>
    </source>
</evidence>
<dbReference type="RefSeq" id="XP_047769508.1">
    <property type="nucleotide sequence ID" value="XM_047913739.1"/>
</dbReference>
<keyword evidence="7" id="KW-1185">Reference proteome</keyword>
<dbReference type="Pfam" id="PF00187">
    <property type="entry name" value="Chitin_bind_1"/>
    <property type="match status" value="1"/>
</dbReference>
<dbReference type="Proteomes" id="UP000756132">
    <property type="component" value="Chromosome 13"/>
</dbReference>
<keyword evidence="1 3" id="KW-0147">Chitin-binding</keyword>
<accession>A0A9Q8PMG7</accession>
<dbReference type="InterPro" id="IPR037293">
    <property type="entry name" value="Gal_Oxidase_central_sf"/>
</dbReference>
<feature type="compositionally biased region" description="Polar residues" evidence="4">
    <location>
        <begin position="159"/>
        <end position="170"/>
    </location>
</feature>
<dbReference type="SUPFAM" id="SSF57016">
    <property type="entry name" value="Plant lectins/antimicrobial peptides"/>
    <property type="match status" value="2"/>
</dbReference>
<feature type="domain" description="Chitin-binding type-1" evidence="5">
    <location>
        <begin position="170"/>
        <end position="215"/>
    </location>
</feature>
<dbReference type="CDD" id="cd11618">
    <property type="entry name" value="ChtBD1_1"/>
    <property type="match status" value="1"/>
</dbReference>
<evidence type="ECO:0000256" key="2">
    <source>
        <dbReference type="ARBA" id="ARBA00022729"/>
    </source>
</evidence>
<dbReference type="Pfam" id="PF09118">
    <property type="entry name" value="GO-like_E_set"/>
    <property type="match status" value="1"/>
</dbReference>